<dbReference type="Proteomes" id="UP001164746">
    <property type="component" value="Chromosome 3"/>
</dbReference>
<feature type="compositionally biased region" description="Polar residues" evidence="1">
    <location>
        <begin position="147"/>
        <end position="161"/>
    </location>
</feature>
<evidence type="ECO:0000313" key="3">
    <source>
        <dbReference type="Proteomes" id="UP001164746"/>
    </source>
</evidence>
<gene>
    <name evidence="2" type="ORF">MAR_022173</name>
</gene>
<protein>
    <recommendedName>
        <fullName evidence="4">CARD domain-containing protein</fullName>
    </recommendedName>
</protein>
<keyword evidence="3" id="KW-1185">Reference proteome</keyword>
<dbReference type="InterPro" id="IPR011029">
    <property type="entry name" value="DEATH-like_dom_sf"/>
</dbReference>
<feature type="region of interest" description="Disordered" evidence="1">
    <location>
        <begin position="145"/>
        <end position="165"/>
    </location>
</feature>
<proteinExistence type="predicted"/>
<dbReference type="Gene3D" id="1.10.533.10">
    <property type="entry name" value="Death Domain, Fas"/>
    <property type="match status" value="1"/>
</dbReference>
<accession>A0ABY7DM88</accession>
<evidence type="ECO:0008006" key="4">
    <source>
        <dbReference type="Google" id="ProtNLM"/>
    </source>
</evidence>
<dbReference type="SUPFAM" id="SSF47986">
    <property type="entry name" value="DEATH domain"/>
    <property type="match status" value="1"/>
</dbReference>
<reference evidence="2" key="1">
    <citation type="submission" date="2022-11" db="EMBL/GenBank/DDBJ databases">
        <title>Centuries of genome instability and evolution in soft-shell clam transmissible cancer (bioRxiv).</title>
        <authorList>
            <person name="Hart S.F.M."/>
            <person name="Yonemitsu M.A."/>
            <person name="Giersch R.M."/>
            <person name="Beal B.F."/>
            <person name="Arriagada G."/>
            <person name="Davis B.W."/>
            <person name="Ostrander E.A."/>
            <person name="Goff S.P."/>
            <person name="Metzger M.J."/>
        </authorList>
    </citation>
    <scope>NUCLEOTIDE SEQUENCE</scope>
    <source>
        <strain evidence="2">MELC-2E11</strain>
        <tissue evidence="2">Siphon/mantle</tissue>
    </source>
</reference>
<organism evidence="2 3">
    <name type="scientific">Mya arenaria</name>
    <name type="common">Soft-shell clam</name>
    <dbReference type="NCBI Taxonomy" id="6604"/>
    <lineage>
        <taxon>Eukaryota</taxon>
        <taxon>Metazoa</taxon>
        <taxon>Spiralia</taxon>
        <taxon>Lophotrochozoa</taxon>
        <taxon>Mollusca</taxon>
        <taxon>Bivalvia</taxon>
        <taxon>Autobranchia</taxon>
        <taxon>Heteroconchia</taxon>
        <taxon>Euheterodonta</taxon>
        <taxon>Imparidentia</taxon>
        <taxon>Neoheterodontei</taxon>
        <taxon>Myida</taxon>
        <taxon>Myoidea</taxon>
        <taxon>Myidae</taxon>
        <taxon>Mya</taxon>
    </lineage>
</organism>
<name>A0ABY7DM88_MYAAR</name>
<sequence length="521" mass="59947">MKMNAKERSALRLCTSSIIEDLGPKDVVHVLFRDGNIDIEVFEEILELNETRRAKCRRLMRYLIDPQCKCSFNGLISAFTHDGAYSFLAKQLKESLTKVQAQEELPVPQYPHVECLNDLSDNNIPTRTVEPKDRRRDEDCANYLNVEPSTDDQNPGNSVGQTAHIESPTPLFQNIRRINVYTAKRRKLAALSVKLKRLSHDGQYDAFQKVVSAINTSYRRNKLSLMKLIGDRMGLADMRFASLEAEVSARRVRFEETDGSTTFRDMEAVIPFTTDPRLSSMTYLARYGSSIAMDTGNAQRLDDGLAYLQFAKEHAEYVSPCKDTGMVYYIESNLLLQKYEKQPTDQLKNTVLETIEKGISQFNEECDEIRRDYQRQLMLKMAYCYLGLGLFGKRIVEGQTSASDKDAARKVMEFIESGEVWEGMEKRRKMLFYHAKAEYYRQLNNVDIARVHAKEAEKLARENKWTKELPNISNLLDQLDKYNDVDIRNKDLEAVENILAEYLPDCFNESQDESIGNNELV</sequence>
<dbReference type="EMBL" id="CP111014">
    <property type="protein sequence ID" value="WAQ97800.1"/>
    <property type="molecule type" value="Genomic_DNA"/>
</dbReference>
<evidence type="ECO:0000256" key="1">
    <source>
        <dbReference type="SAM" id="MobiDB-lite"/>
    </source>
</evidence>
<evidence type="ECO:0000313" key="2">
    <source>
        <dbReference type="EMBL" id="WAQ97800.1"/>
    </source>
</evidence>